<dbReference type="PANTHER" id="PTHR12877:SF7">
    <property type="entry name" value="RHO GUANINE NUCLEOTIDE EXCHANGE FACTOR 10-LIKE PROTEIN"/>
    <property type="match status" value="1"/>
</dbReference>
<feature type="compositionally biased region" description="Acidic residues" evidence="3">
    <location>
        <begin position="555"/>
        <end position="574"/>
    </location>
</feature>
<feature type="compositionally biased region" description="Low complexity" evidence="3">
    <location>
        <begin position="1924"/>
        <end position="1933"/>
    </location>
</feature>
<dbReference type="EnsemblMetazoa" id="AALFPA23_004564.R5600">
    <property type="protein sequence ID" value="AALFPA23_004564.P5600"/>
    <property type="gene ID" value="AALFPA23_004564"/>
</dbReference>
<feature type="region of interest" description="Disordered" evidence="3">
    <location>
        <begin position="658"/>
        <end position="689"/>
    </location>
</feature>
<dbReference type="RefSeq" id="XP_029716969.1">
    <property type="nucleotide sequence ID" value="XM_029861109.2"/>
</dbReference>
<dbReference type="InterPro" id="IPR011047">
    <property type="entry name" value="Quinoprotein_ADH-like_sf"/>
</dbReference>
<feature type="region of interest" description="Disordered" evidence="3">
    <location>
        <begin position="2006"/>
        <end position="2029"/>
    </location>
</feature>
<feature type="domain" description="DH" evidence="4">
    <location>
        <begin position="902"/>
        <end position="1089"/>
    </location>
</feature>
<feature type="compositionally biased region" description="Low complexity" evidence="3">
    <location>
        <begin position="1945"/>
        <end position="1956"/>
    </location>
</feature>
<dbReference type="PROSITE" id="PS50010">
    <property type="entry name" value="DH_2"/>
    <property type="match status" value="1"/>
</dbReference>
<feature type="region of interest" description="Disordered" evidence="3">
    <location>
        <begin position="453"/>
        <end position="496"/>
    </location>
</feature>
<dbReference type="SUPFAM" id="SSF50729">
    <property type="entry name" value="PH domain-like"/>
    <property type="match status" value="1"/>
</dbReference>
<dbReference type="InterPro" id="IPR015943">
    <property type="entry name" value="WD40/YVTN_repeat-like_dom_sf"/>
</dbReference>
<dbReference type="GeneID" id="115260194"/>
<evidence type="ECO:0000256" key="2">
    <source>
        <dbReference type="SAM" id="Coils"/>
    </source>
</evidence>
<dbReference type="SUPFAM" id="SSF48065">
    <property type="entry name" value="DBL homology domain (DH-domain)"/>
    <property type="match status" value="1"/>
</dbReference>
<dbReference type="CDD" id="cd00160">
    <property type="entry name" value="RhoGEF"/>
    <property type="match status" value="1"/>
</dbReference>
<sequence length="2110" mass="230012">MKKLKQQSKKQNKSAQSQPSPYGGNPSSSNVPIPVCCQYPTGTAGCPGCYPTPYPSNLSATTCQLSPYAGGTCSCRQQVYQNSTQRSNRPSTALPISKPTNIVATMELFEPRASTSGGSSHGHHHHQDYSYAYYEPGVALRHSNVPSYMFDPAAVAAATGSRPSGGSSSMRALMALGGNGQRNRLYGAGRRNGSMGQRFPGSPCENIYEEIIHEENESAVVAGPSSSGRLSLMSLNQSVIVEEEFRQVQNCHRKVLGELNLSVEAMLMPGNGGGREREDDYQRGVVSYRRKSYGTPCTDLDSGFSGSSGSTSYIGNLRARKTEARMLSLQQQSHHQSMMLFEGLGQEDTRSISSCNSMDRSSSGAGGSVRALCSKGKNLSKLFSGSTRSLKKMLESSASEGGSSRKGGIHSTPSSPTFVKSNKVGFWSKKSWTKKLSSNGALHRSFEDETKPYQTADSSWDCSLSPRTTIGGAPVPPTTTATNGGDDNQHQKHQRLLSCTSDSVEFRSAQLIPYSTSDHQQQQQQQRSIKLDYKPSTRTVSSEDSCYSEDRYISSDEDDDDDEEDELDLDENDIREEYLRNRNRRNNQNHHHHHPQQQQQHQEQPKIPTPKAATVGDDHHHQQPQPQQPEGGGGERRRSITQLQNTLNKAKAHLSFDKWKSHHGGGGSGSNQYHHHHHQQQVAAAGGGAGGNVHLIADLVNNNRSSSGTSLIHSTGRNALHASTMSTTTAPVTSSPIPPTGIISPGSASLVTTTHTASPSSTNSSPSISSEPFSRLSRWFSIRRGSMNQYDVKGHNSSGPASATTATTTGHSTSAGGKENRRNSIDHVDSTGSLFGGGGNVNKFDGGKLAMNKVLEADEDPLQLALDSFAMTRGTEPKNVERRHIPVTLPPAPSGMTQQQLKRRHIVAAIIHSENSYVASLQRLVNEYKRPLEESNPPILNPTKTAILFHRLPEILQLHTLFRISLADYIQSWDSEEKIGDVFVATFSKSLVLDVYSGFINNFSIAMDLARMEAKRKSALSDFFKVKQISAHDRLSFFGLMVKPVQRFPQFILFLQDLLKYTPQGHHDRMSLQLALTQLESLAEMLNERKREAEQFQAFKEMLENISGTFNIRSLVSGGTSDNTINSTTTRYLLREDNVTQLEFNQSGSVVKSKKRRLLLLNDKVLCVSVAPKQSHEFGSSEKLTFKWMHPVQDVEIVDNNQSITLSRILTAGMKRGNSLKSNSSFDSPYLAPGTLPGMNTSCSTMNSSFGGGGGAGATLPGGAASSEADNLCNEMNDLMHDYEVMSRINDLVGSLKGSYKEINLGVTKSILADIQTSIQKKDEEILWVDSCCLQLVLKNAAKGGKEDITYTFQIENPVVKKDWITELRLAQLALDTNNSPAWQMGAEHEQRYSLAKMPLFVKAYPAYKSQHQTEVCCGCYFSSNLASSGAYRLKPSARKRSKHSNTLWICSTDKINSHVTILAHNSAQHHSNGGFGEVARFSLTESIVTCMEYVKEGGLITGDDVGSDSIWMGTNNHRVLIYSASYPINDEQLVNLSLPGVPSQILYFNERVYVGLTNGSVLVFSKTEAGIWSLNSPKILAVQSEPITSLLAINSSVYFAAGKYVHVINGRTNEVDKNFHIKHTNSANVSANVNLLAHSGIGLWISLKNSSIICLYHTETFKHLQDINIASNVLRVTSSHQNPSRESNSSIQVTALMAAKGMLWVGTNVGITLTIPLPRLEGVPIVSGGVNISYHAHLGPVTFLLPLVTRSYQTLKGVDVAAEVKVESKETEAAAEKQGDQEKQKEAATALKEQICSSPVILRRKKPAPMDSGRMAKTLPRNLRTSSGAFSPSIHSTLSSSSQYSDQGCDVYGLYGDLIFVKEDLENQEDRNILDPSYDYLRRSDPDIAAIPAKVSTLDRRLRMKVSRPRSLDLSNWSMESRSSSVYTSSGSDENVGGRSGAGSKNVSRNSSSASHKMNNSDLDNINENEVATHLKPSALDAVPTVTKESLSVVDLDKFPTTPVASTNTTKRKKHQSMNGGSAVNGAGGGVGGDGASAARRTILTLTGGRGYVNWRHIWERTGPLDGGKSATSSPQNHHHQRTASVTSLAGLGQTNSTDAHLVIWEKKL</sequence>
<feature type="compositionally biased region" description="Basic residues" evidence="3">
    <location>
        <begin position="586"/>
        <end position="595"/>
    </location>
</feature>
<dbReference type="RefSeq" id="XP_062700147.1">
    <property type="nucleotide sequence ID" value="XM_062844163.1"/>
</dbReference>
<dbReference type="InterPro" id="IPR039919">
    <property type="entry name" value="ARHGEF10/ARHGEF17"/>
</dbReference>
<evidence type="ECO:0000259" key="4">
    <source>
        <dbReference type="PROSITE" id="PS50010"/>
    </source>
</evidence>
<feature type="compositionally biased region" description="Polar residues" evidence="3">
    <location>
        <begin position="2084"/>
        <end position="2093"/>
    </location>
</feature>
<protein>
    <recommendedName>
        <fullName evidence="4">DH domain-containing protein</fullName>
    </recommendedName>
</protein>
<feature type="region of interest" description="Disordered" evidence="3">
    <location>
        <begin position="1"/>
        <end position="28"/>
    </location>
</feature>
<dbReference type="SMART" id="SM00325">
    <property type="entry name" value="RhoGEF"/>
    <property type="match status" value="1"/>
</dbReference>
<keyword evidence="2" id="KW-0175">Coiled coil</keyword>
<dbReference type="SUPFAM" id="SSF50998">
    <property type="entry name" value="Quinoprotein alcohol dehydrogenase-like"/>
    <property type="match status" value="1"/>
</dbReference>
<evidence type="ECO:0000256" key="3">
    <source>
        <dbReference type="SAM" id="MobiDB-lite"/>
    </source>
</evidence>
<name>A0ABM1Y0J3_AEDAL</name>
<evidence type="ECO:0000313" key="6">
    <source>
        <dbReference type="Proteomes" id="UP000069940"/>
    </source>
</evidence>
<dbReference type="Pfam" id="PF19056">
    <property type="entry name" value="WD40_2"/>
    <property type="match status" value="1"/>
</dbReference>
<feature type="compositionally biased region" description="Low complexity" evidence="3">
    <location>
        <begin position="13"/>
        <end position="28"/>
    </location>
</feature>
<feature type="region of interest" description="Disordered" evidence="3">
    <location>
        <begin position="1825"/>
        <end position="1845"/>
    </location>
</feature>
<feature type="region of interest" description="Disordered" evidence="3">
    <location>
        <begin position="1924"/>
        <end position="1964"/>
    </location>
</feature>
<feature type="region of interest" description="Disordered" evidence="3">
    <location>
        <begin position="2066"/>
        <end position="2093"/>
    </location>
</feature>
<feature type="compositionally biased region" description="Low complexity" evidence="3">
    <location>
        <begin position="1832"/>
        <end position="1845"/>
    </location>
</feature>
<feature type="region of interest" description="Disordered" evidence="3">
    <location>
        <begin position="586"/>
        <end position="637"/>
    </location>
</feature>
<keyword evidence="1" id="KW-0344">Guanine-nucleotide releasing factor</keyword>
<dbReference type="PANTHER" id="PTHR12877">
    <property type="entry name" value="RHO GUANINE NUCLEOTIDE EXCHANGE FACTOR"/>
    <property type="match status" value="1"/>
</dbReference>
<dbReference type="InterPro" id="IPR000219">
    <property type="entry name" value="DH_dom"/>
</dbReference>
<feature type="compositionally biased region" description="Polar residues" evidence="3">
    <location>
        <begin position="453"/>
        <end position="467"/>
    </location>
</feature>
<reference evidence="5" key="2">
    <citation type="submission" date="2025-05" db="UniProtKB">
        <authorList>
            <consortium name="EnsemblMetazoa"/>
        </authorList>
    </citation>
    <scope>IDENTIFICATION</scope>
    <source>
        <strain evidence="5">Foshan</strain>
    </source>
</reference>
<dbReference type="Pfam" id="PF19057">
    <property type="entry name" value="PH_19"/>
    <property type="match status" value="1"/>
</dbReference>
<accession>A0ABM1Y0J3</accession>
<feature type="coiled-coil region" evidence="2">
    <location>
        <begin position="1069"/>
        <end position="1096"/>
    </location>
</feature>
<proteinExistence type="predicted"/>
<feature type="compositionally biased region" description="Polar residues" evidence="3">
    <location>
        <begin position="536"/>
        <end position="545"/>
    </location>
</feature>
<evidence type="ECO:0000313" key="5">
    <source>
        <dbReference type="EnsemblMetazoa" id="AALFPA23_004564.P5600"/>
    </source>
</evidence>
<organism evidence="5 6">
    <name type="scientific">Aedes albopictus</name>
    <name type="common">Asian tiger mosquito</name>
    <name type="synonym">Stegomyia albopicta</name>
    <dbReference type="NCBI Taxonomy" id="7160"/>
    <lineage>
        <taxon>Eukaryota</taxon>
        <taxon>Metazoa</taxon>
        <taxon>Ecdysozoa</taxon>
        <taxon>Arthropoda</taxon>
        <taxon>Hexapoda</taxon>
        <taxon>Insecta</taxon>
        <taxon>Pterygota</taxon>
        <taxon>Neoptera</taxon>
        <taxon>Endopterygota</taxon>
        <taxon>Diptera</taxon>
        <taxon>Nematocera</taxon>
        <taxon>Culicoidea</taxon>
        <taxon>Culicidae</taxon>
        <taxon>Culicinae</taxon>
        <taxon>Aedini</taxon>
        <taxon>Aedes</taxon>
        <taxon>Stegomyia</taxon>
    </lineage>
</organism>
<dbReference type="InterPro" id="IPR035899">
    <property type="entry name" value="DBL_dom_sf"/>
</dbReference>
<dbReference type="Gene3D" id="1.20.900.10">
    <property type="entry name" value="Dbl homology (DH) domain"/>
    <property type="match status" value="1"/>
</dbReference>
<feature type="region of interest" description="Disordered" evidence="3">
    <location>
        <begin position="792"/>
        <end position="824"/>
    </location>
</feature>
<dbReference type="Gene3D" id="2.30.29.30">
    <property type="entry name" value="Pleckstrin-homology domain (PH domain)/Phosphotyrosine-binding domain (PTB)"/>
    <property type="match status" value="1"/>
</dbReference>
<feature type="region of interest" description="Disordered" evidence="3">
    <location>
        <begin position="514"/>
        <end position="574"/>
    </location>
</feature>
<dbReference type="Pfam" id="PF00621">
    <property type="entry name" value="RhoGEF"/>
    <property type="match status" value="1"/>
</dbReference>
<feature type="region of interest" description="Disordered" evidence="3">
    <location>
        <begin position="744"/>
        <end position="772"/>
    </location>
</feature>
<keyword evidence="6" id="KW-1185">Reference proteome</keyword>
<feature type="compositionally biased region" description="Basic residues" evidence="3">
    <location>
        <begin position="1"/>
        <end position="12"/>
    </location>
</feature>
<feature type="compositionally biased region" description="Low complexity" evidence="3">
    <location>
        <begin position="797"/>
        <end position="817"/>
    </location>
</feature>
<evidence type="ECO:0000256" key="1">
    <source>
        <dbReference type="ARBA" id="ARBA00022658"/>
    </source>
</evidence>
<dbReference type="InterPro" id="IPR011993">
    <property type="entry name" value="PH-like_dom_sf"/>
</dbReference>
<feature type="region of interest" description="Disordered" evidence="3">
    <location>
        <begin position="393"/>
        <end position="416"/>
    </location>
</feature>
<dbReference type="Proteomes" id="UP000069940">
    <property type="component" value="Unassembled WGS sequence"/>
</dbReference>
<dbReference type="Gene3D" id="2.130.10.10">
    <property type="entry name" value="YVTN repeat-like/Quinoprotein amine dehydrogenase"/>
    <property type="match status" value="1"/>
</dbReference>
<feature type="compositionally biased region" description="Low complexity" evidence="3">
    <location>
        <begin position="468"/>
        <end position="485"/>
    </location>
</feature>
<reference evidence="6" key="1">
    <citation type="journal article" date="2015" name="Proc. Natl. Acad. Sci. U.S.A.">
        <title>Genome sequence of the Asian Tiger mosquito, Aedes albopictus, reveals insights into its biology, genetics, and evolution.</title>
        <authorList>
            <person name="Chen X.G."/>
            <person name="Jiang X."/>
            <person name="Gu J."/>
            <person name="Xu M."/>
            <person name="Wu Y."/>
            <person name="Deng Y."/>
            <person name="Zhang C."/>
            <person name="Bonizzoni M."/>
            <person name="Dermauw W."/>
            <person name="Vontas J."/>
            <person name="Armbruster P."/>
            <person name="Huang X."/>
            <person name="Yang Y."/>
            <person name="Zhang H."/>
            <person name="He W."/>
            <person name="Peng H."/>
            <person name="Liu Y."/>
            <person name="Wu K."/>
            <person name="Chen J."/>
            <person name="Lirakis M."/>
            <person name="Topalis P."/>
            <person name="Van Leeuwen T."/>
            <person name="Hall A.B."/>
            <person name="Jiang X."/>
            <person name="Thorpe C."/>
            <person name="Mueller R.L."/>
            <person name="Sun C."/>
            <person name="Waterhouse R.M."/>
            <person name="Yan G."/>
            <person name="Tu Z.J."/>
            <person name="Fang X."/>
            <person name="James A.A."/>
        </authorList>
    </citation>
    <scope>NUCLEOTIDE SEQUENCE [LARGE SCALE GENOMIC DNA]</scope>
    <source>
        <strain evidence="6">Foshan</strain>
    </source>
</reference>
<dbReference type="EnsemblMetazoa" id="AALFPA23_004564.R5598">
    <property type="protein sequence ID" value="AALFPA23_004564.P5598"/>
    <property type="gene ID" value="AALFPA23_004564"/>
</dbReference>